<evidence type="ECO:0000313" key="2">
    <source>
        <dbReference type="Proteomes" id="UP000002069"/>
    </source>
</evidence>
<evidence type="ECO:0000313" key="1">
    <source>
        <dbReference type="EMBL" id="CBA33100.1"/>
    </source>
</evidence>
<keyword evidence="2" id="KW-1185">Reference proteome</keyword>
<gene>
    <name evidence="1" type="ordered locus">Ctu_32440</name>
</gene>
<reference evidence="1 2" key="1">
    <citation type="journal article" date="2010" name="J. Bacteriol.">
        <title>Complete Genome Sequence of Cronobacter turicensis LMG 23827, a foodborne pathogen causing deaths in neonates.</title>
        <authorList>
            <person name="Stephan R."/>
            <person name="Lehner A."/>
            <person name="Tischler P."/>
            <person name="Rattei T."/>
        </authorList>
    </citation>
    <scope>NUCLEOTIDE SEQUENCE [LARGE SCALE GENOMIC DNA]</scope>
    <source>
        <strain evidence="2">DSM 18703 / CCUG 55852 / LMG 23827 / z3032</strain>
    </source>
</reference>
<dbReference type="HOGENOM" id="CLU_175433_0_0_6"/>
<accession>C9XYU4</accession>
<dbReference type="AlphaFoldDB" id="C9XYU4"/>
<sequence>MGKKDDDYQVVYRGEALPRYVPGGLAFFQRPTECGGGYWLGRTCDGVFMFEIPWPVSLSQGCTYLTDRTRTEPPFGHFNDDFQLELQ</sequence>
<dbReference type="KEGG" id="ctu:CTU_32440"/>
<dbReference type="EMBL" id="FN543093">
    <property type="protein sequence ID" value="CBA33100.1"/>
    <property type="molecule type" value="Genomic_DNA"/>
</dbReference>
<dbReference type="Proteomes" id="UP000002069">
    <property type="component" value="Chromosome"/>
</dbReference>
<protein>
    <submittedName>
        <fullName evidence="1">Uncharacterized protein</fullName>
    </submittedName>
</protein>
<reference evidence="2" key="2">
    <citation type="journal article" date="2011" name="J. Bacteriol.">
        <title>Complete genome sequence of Cronobacter turicensis LMG 23827, a food-borne pathogen causing deaths in neonates.</title>
        <authorList>
            <person name="Stephan R."/>
            <person name="Lehner A."/>
            <person name="Tischler P."/>
            <person name="Rattei T."/>
        </authorList>
    </citation>
    <scope>NUCLEOTIDE SEQUENCE [LARGE SCALE GENOMIC DNA]</scope>
    <source>
        <strain evidence="2">DSM 18703 / CCUG 55852 / LMG 23827 / z3032</strain>
    </source>
</reference>
<proteinExistence type="predicted"/>
<name>C9XYU4_CROTZ</name>
<organism evidence="1 2">
    <name type="scientific">Cronobacter turicensis (strain DSM 18703 / CCUG 55852 / LMG 23827 / z3032)</name>
    <dbReference type="NCBI Taxonomy" id="693216"/>
    <lineage>
        <taxon>Bacteria</taxon>
        <taxon>Pseudomonadati</taxon>
        <taxon>Pseudomonadota</taxon>
        <taxon>Gammaproteobacteria</taxon>
        <taxon>Enterobacterales</taxon>
        <taxon>Enterobacteriaceae</taxon>
        <taxon>Cronobacter</taxon>
    </lineage>
</organism>